<protein>
    <submittedName>
        <fullName evidence="1">Uncharacterized protein</fullName>
    </submittedName>
</protein>
<accession>A0A6C0CFV3</accession>
<dbReference type="EMBL" id="MN739407">
    <property type="protein sequence ID" value="QHT03183.1"/>
    <property type="molecule type" value="Genomic_DNA"/>
</dbReference>
<sequence length="119" mass="13570">MLSPVVWIYRQLFWCCRRVETILFSQIKKEDAVPVTSLPWLWIGATSEDGNVVDYTTDINETVVYGVSITPAWLEIVTSSKNVSWKYLDAKTLEEKEFPSAGFVIDDPFESAPEDSDDE</sequence>
<name>A0A6C0CFV3_9ZZZZ</name>
<dbReference type="AlphaFoldDB" id="A0A6C0CFV3"/>
<evidence type="ECO:0000313" key="1">
    <source>
        <dbReference type="EMBL" id="QHT03183.1"/>
    </source>
</evidence>
<organism evidence="1">
    <name type="scientific">viral metagenome</name>
    <dbReference type="NCBI Taxonomy" id="1070528"/>
    <lineage>
        <taxon>unclassified sequences</taxon>
        <taxon>metagenomes</taxon>
        <taxon>organismal metagenomes</taxon>
    </lineage>
</organism>
<reference evidence="1" key="1">
    <citation type="journal article" date="2020" name="Nature">
        <title>Giant virus diversity and host interactions through global metagenomics.</title>
        <authorList>
            <person name="Schulz F."/>
            <person name="Roux S."/>
            <person name="Paez-Espino D."/>
            <person name="Jungbluth S."/>
            <person name="Walsh D.A."/>
            <person name="Denef V.J."/>
            <person name="McMahon K.D."/>
            <person name="Konstantinidis K.T."/>
            <person name="Eloe-Fadrosh E.A."/>
            <person name="Kyrpides N.C."/>
            <person name="Woyke T."/>
        </authorList>
    </citation>
    <scope>NUCLEOTIDE SEQUENCE</scope>
    <source>
        <strain evidence="1">GVMAG-M-3300020728-1</strain>
    </source>
</reference>
<proteinExistence type="predicted"/>